<evidence type="ECO:0000256" key="1">
    <source>
        <dbReference type="ARBA" id="ARBA00022603"/>
    </source>
</evidence>
<dbReference type="GO" id="GO:0032259">
    <property type="term" value="P:methylation"/>
    <property type="evidence" value="ECO:0007669"/>
    <property type="project" value="UniProtKB-KW"/>
</dbReference>
<evidence type="ECO:0008006" key="5">
    <source>
        <dbReference type="Google" id="ProtNLM"/>
    </source>
</evidence>
<evidence type="ECO:0000256" key="2">
    <source>
        <dbReference type="ARBA" id="ARBA00022679"/>
    </source>
</evidence>
<protein>
    <recommendedName>
        <fullName evidence="5">Methyltransferase type 11 domain-containing protein</fullName>
    </recommendedName>
</protein>
<evidence type="ECO:0000313" key="3">
    <source>
        <dbReference type="EMBL" id="CAG9328297.1"/>
    </source>
</evidence>
<dbReference type="InterPro" id="IPR050602">
    <property type="entry name" value="Malonyl-ACP_OMT"/>
</dbReference>
<name>A0AAU9JRV6_9CILI</name>
<dbReference type="SUPFAM" id="SSF53335">
    <property type="entry name" value="S-adenosyl-L-methionine-dependent methyltransferases"/>
    <property type="match status" value="1"/>
</dbReference>
<dbReference type="EMBL" id="CAJZBQ010000045">
    <property type="protein sequence ID" value="CAG9328297.1"/>
    <property type="molecule type" value="Genomic_DNA"/>
</dbReference>
<dbReference type="Proteomes" id="UP001162131">
    <property type="component" value="Unassembled WGS sequence"/>
</dbReference>
<comment type="caution">
    <text evidence="3">The sequence shown here is derived from an EMBL/GenBank/DDBJ whole genome shotgun (WGS) entry which is preliminary data.</text>
</comment>
<keyword evidence="4" id="KW-1185">Reference proteome</keyword>
<keyword evidence="2" id="KW-0808">Transferase</keyword>
<organism evidence="3 4">
    <name type="scientific">Blepharisma stoltei</name>
    <dbReference type="NCBI Taxonomy" id="1481888"/>
    <lineage>
        <taxon>Eukaryota</taxon>
        <taxon>Sar</taxon>
        <taxon>Alveolata</taxon>
        <taxon>Ciliophora</taxon>
        <taxon>Postciliodesmatophora</taxon>
        <taxon>Heterotrichea</taxon>
        <taxon>Heterotrichida</taxon>
        <taxon>Blepharismidae</taxon>
        <taxon>Blepharisma</taxon>
    </lineage>
</organism>
<accession>A0AAU9JRV6</accession>
<dbReference type="InterPro" id="IPR029063">
    <property type="entry name" value="SAM-dependent_MTases_sf"/>
</dbReference>
<dbReference type="AlphaFoldDB" id="A0AAU9JRV6"/>
<gene>
    <name evidence="3" type="ORF">BSTOLATCC_MIC45752</name>
</gene>
<dbReference type="PANTHER" id="PTHR13090:SF1">
    <property type="entry name" value="ARGININE-HYDROXYLASE NDUFAF5, MITOCHONDRIAL"/>
    <property type="match status" value="1"/>
</dbReference>
<dbReference type="PANTHER" id="PTHR13090">
    <property type="entry name" value="ARGININE-HYDROXYLASE NDUFAF5, MITOCHONDRIAL"/>
    <property type="match status" value="1"/>
</dbReference>
<dbReference type="GO" id="GO:0005739">
    <property type="term" value="C:mitochondrion"/>
    <property type="evidence" value="ECO:0007669"/>
    <property type="project" value="TreeGrafter"/>
</dbReference>
<proteinExistence type="predicted"/>
<keyword evidence="1" id="KW-0489">Methyltransferase</keyword>
<dbReference type="GO" id="GO:0008168">
    <property type="term" value="F:methyltransferase activity"/>
    <property type="evidence" value="ECO:0007669"/>
    <property type="project" value="UniProtKB-KW"/>
</dbReference>
<dbReference type="GO" id="GO:0032981">
    <property type="term" value="P:mitochondrial respiratory chain complex I assembly"/>
    <property type="evidence" value="ECO:0007669"/>
    <property type="project" value="TreeGrafter"/>
</dbReference>
<reference evidence="3" key="1">
    <citation type="submission" date="2021-09" db="EMBL/GenBank/DDBJ databases">
        <authorList>
            <consortium name="AG Swart"/>
            <person name="Singh M."/>
            <person name="Singh A."/>
            <person name="Seah K."/>
            <person name="Emmerich C."/>
        </authorList>
    </citation>
    <scope>NUCLEOTIDE SEQUENCE</scope>
    <source>
        <strain evidence="3">ATCC30299</strain>
    </source>
</reference>
<evidence type="ECO:0000313" key="4">
    <source>
        <dbReference type="Proteomes" id="UP001162131"/>
    </source>
</evidence>
<sequence>MGSKGVLKDVFDRGLKILHKRRISKNIQASEIYYHELSIQDILSRLGSIKGRNFSNACFIGPMAHLWARDIHSNNFLNLKGLTIIDSCKESLDFSLKEIKNLNPSFKYTGLYLDEENWSFPENYFNLIVNNLQLHWLNKIGQTLEKCLLSLQPDGALIGTAMGGDTLQELRIALSLGEQEREGGVSPHVSPMFHLTDIGQILYKVNYKLVTATADQKTLYFNDAFQLMNFLQSVGEGNASLNARKSVSRDTFIAAAAIYEHLFKVREGQYTGKLPATFDMVHYIGWKEHDSQQKPLKRGAKGIDIKTLAEEVIDEDMEYGEIQEYEDKVEIRYTKKKPDK</sequence>
<dbReference type="Gene3D" id="3.40.50.150">
    <property type="entry name" value="Vaccinia Virus protein VP39"/>
    <property type="match status" value="1"/>
</dbReference>